<dbReference type="InterPro" id="IPR045851">
    <property type="entry name" value="AMP-bd_C_sf"/>
</dbReference>
<dbReference type="SUPFAM" id="SSF56801">
    <property type="entry name" value="Acetyl-CoA synthetase-like"/>
    <property type="match status" value="1"/>
</dbReference>
<dbReference type="PANTHER" id="PTHR24096:SF149">
    <property type="entry name" value="AMP-BINDING DOMAIN-CONTAINING PROTEIN-RELATED"/>
    <property type="match status" value="1"/>
</dbReference>
<protein>
    <recommendedName>
        <fullName evidence="7">Acyl-coenzyme A synthetase</fullName>
    </recommendedName>
</protein>
<accession>A0A9P0ELZ8</accession>
<evidence type="ECO:0000259" key="4">
    <source>
        <dbReference type="Pfam" id="PF13193"/>
    </source>
</evidence>
<dbReference type="EMBL" id="CABFOC020000044">
    <property type="protein sequence ID" value="CAH0052373.1"/>
    <property type="molecule type" value="Genomic_DNA"/>
</dbReference>
<evidence type="ECO:0000313" key="5">
    <source>
        <dbReference type="EMBL" id="CAH0052373.1"/>
    </source>
</evidence>
<feature type="domain" description="AMP-dependent synthetase/ligase" evidence="3">
    <location>
        <begin position="40"/>
        <end position="414"/>
    </location>
</feature>
<evidence type="ECO:0000256" key="1">
    <source>
        <dbReference type="ARBA" id="ARBA00006432"/>
    </source>
</evidence>
<dbReference type="GO" id="GO:0016405">
    <property type="term" value="F:CoA-ligase activity"/>
    <property type="evidence" value="ECO:0007669"/>
    <property type="project" value="TreeGrafter"/>
</dbReference>
<dbReference type="InterPro" id="IPR020845">
    <property type="entry name" value="AMP-binding_CS"/>
</dbReference>
<dbReference type="Pfam" id="PF13193">
    <property type="entry name" value="AMP-binding_C"/>
    <property type="match status" value="1"/>
</dbReference>
<dbReference type="InterPro" id="IPR025110">
    <property type="entry name" value="AMP-bd_C"/>
</dbReference>
<feature type="domain" description="AMP-binding enzyme C-terminal" evidence="4">
    <location>
        <begin position="485"/>
        <end position="562"/>
    </location>
</feature>
<comment type="caution">
    <text evidence="5">The sequence shown here is derived from an EMBL/GenBank/DDBJ whole genome shotgun (WGS) entry which is preliminary data.</text>
</comment>
<keyword evidence="6" id="KW-1185">Reference proteome</keyword>
<dbReference type="InterPro" id="IPR000873">
    <property type="entry name" value="AMP-dep_synth/lig_dom"/>
</dbReference>
<dbReference type="GO" id="GO:0019748">
    <property type="term" value="P:secondary metabolic process"/>
    <property type="evidence" value="ECO:0007669"/>
    <property type="project" value="TreeGrafter"/>
</dbReference>
<sequence>MTGKVVYNAKVDYDLPDLDLLTVLFESAHVPSDDSTVLHVEASHPDNFITKAQTASYTKRVAHVLRHQYQIGASGPGKDVVVCISSGQVLLPTIFYGTIAAGGVYSAGSSSLTTSELKRQIEDGKATILISSPDCLKTAKEAAQQARFPVDRIITLDSTNGKRSLLSHTGKELLSGTAKELSWKKITDPCVLAKRTICLVYSSGTTGAPKGVIITQANMVAYAIVIGYSHRDFVRRQRARDPTFSFQYRTLAHVPAAHIAGMQGYFIHPAVHGGTVFWMPKFDFTQFINYNRSLRITTFFSVPPIYLLISQSSQVKDHFRTLYHALSGAAPMGPELTKAVEKKLDCTVSQVWGMSETTGSVTIQPWDEKDDTGCISEIQPNTKLRILDDEENDVEDGNPGELVVQGKTVSPGYWENPKATEEAFTKCGEWFKTGDIGVRRNNKFYIVDRKKVGYHFLLVPYFALIEKPCVQELIKYKGLQVAPAELEALLLTHPLIMDAAVIGIPVPGEDGNEVPRAYIVADHTKVSEKDIQAFVKQELASYKQLRGGVAYLKAIPKSPTGKILRRELRELVKKESRVARL</sequence>
<comment type="similarity">
    <text evidence="1">Belongs to the ATP-dependent AMP-binding enzyme family.</text>
</comment>
<proteinExistence type="inferred from homology"/>
<organism evidence="5 6">
    <name type="scientific">Clonostachys solani</name>
    <dbReference type="NCBI Taxonomy" id="160281"/>
    <lineage>
        <taxon>Eukaryota</taxon>
        <taxon>Fungi</taxon>
        <taxon>Dikarya</taxon>
        <taxon>Ascomycota</taxon>
        <taxon>Pezizomycotina</taxon>
        <taxon>Sordariomycetes</taxon>
        <taxon>Hypocreomycetidae</taxon>
        <taxon>Hypocreales</taxon>
        <taxon>Bionectriaceae</taxon>
        <taxon>Clonostachys</taxon>
    </lineage>
</organism>
<keyword evidence="2" id="KW-0436">Ligase</keyword>
<evidence type="ECO:0000256" key="2">
    <source>
        <dbReference type="ARBA" id="ARBA00022598"/>
    </source>
</evidence>
<dbReference type="Gene3D" id="3.40.50.12780">
    <property type="entry name" value="N-terminal domain of ligase-like"/>
    <property type="match status" value="1"/>
</dbReference>
<dbReference type="AlphaFoldDB" id="A0A9P0ELZ8"/>
<dbReference type="Gene3D" id="3.30.300.30">
    <property type="match status" value="1"/>
</dbReference>
<dbReference type="PANTHER" id="PTHR24096">
    <property type="entry name" value="LONG-CHAIN-FATTY-ACID--COA LIGASE"/>
    <property type="match status" value="1"/>
</dbReference>
<dbReference type="InterPro" id="IPR042099">
    <property type="entry name" value="ANL_N_sf"/>
</dbReference>
<evidence type="ECO:0000259" key="3">
    <source>
        <dbReference type="Pfam" id="PF00501"/>
    </source>
</evidence>
<evidence type="ECO:0008006" key="7">
    <source>
        <dbReference type="Google" id="ProtNLM"/>
    </source>
</evidence>
<dbReference type="Pfam" id="PF00501">
    <property type="entry name" value="AMP-binding"/>
    <property type="match status" value="1"/>
</dbReference>
<reference evidence="5" key="1">
    <citation type="submission" date="2021-10" db="EMBL/GenBank/DDBJ databases">
        <authorList>
            <person name="Piombo E."/>
        </authorList>
    </citation>
    <scope>NUCLEOTIDE SEQUENCE</scope>
</reference>
<dbReference type="OrthoDB" id="6509636at2759"/>
<dbReference type="Proteomes" id="UP000775872">
    <property type="component" value="Unassembled WGS sequence"/>
</dbReference>
<dbReference type="PROSITE" id="PS00455">
    <property type="entry name" value="AMP_BINDING"/>
    <property type="match status" value="1"/>
</dbReference>
<evidence type="ECO:0000313" key="6">
    <source>
        <dbReference type="Proteomes" id="UP000775872"/>
    </source>
</evidence>
<gene>
    <name evidence="5" type="ORF">CSOL1703_00015494</name>
</gene>
<dbReference type="FunFam" id="3.30.300.30:FF:000007">
    <property type="entry name" value="4-coumarate--CoA ligase 2"/>
    <property type="match status" value="1"/>
</dbReference>
<name>A0A9P0ELZ8_9HYPO</name>